<name>A0ABU8PHA8_9HYPH</name>
<dbReference type="PANTHER" id="PTHR35787:SF1">
    <property type="entry name" value="GLYCEROL UPTAKE OPERON ANTITERMINATOR REGULATORY PROTEIN"/>
    <property type="match status" value="1"/>
</dbReference>
<gene>
    <name evidence="1" type="ORF">WH297_17050</name>
</gene>
<dbReference type="Pfam" id="PF04309">
    <property type="entry name" value="G3P_antiterm"/>
    <property type="match status" value="1"/>
</dbReference>
<dbReference type="Gene3D" id="3.20.20.70">
    <property type="entry name" value="Aldolase class I"/>
    <property type="match status" value="1"/>
</dbReference>
<reference evidence="1 2" key="1">
    <citation type="submission" date="2023-12" db="EMBL/GenBank/DDBJ databases">
        <title>Gut-associated functions are favored during microbiome assembly across C. elegans life.</title>
        <authorList>
            <person name="Zimmermann J."/>
        </authorList>
    </citation>
    <scope>NUCLEOTIDE SEQUENCE [LARGE SCALE GENOMIC DNA]</scope>
    <source>
        <strain evidence="1 2">MYb71</strain>
    </source>
</reference>
<dbReference type="SUPFAM" id="SSF110391">
    <property type="entry name" value="GlpP-like"/>
    <property type="match status" value="1"/>
</dbReference>
<dbReference type="PIRSF" id="PIRSF016897">
    <property type="entry name" value="GlpP"/>
    <property type="match status" value="1"/>
</dbReference>
<keyword evidence="2" id="KW-1185">Reference proteome</keyword>
<evidence type="ECO:0000313" key="2">
    <source>
        <dbReference type="Proteomes" id="UP001375812"/>
    </source>
</evidence>
<comment type="caution">
    <text evidence="1">The sequence shown here is derived from an EMBL/GenBank/DDBJ whole genome shotgun (WGS) entry which is preliminary data.</text>
</comment>
<dbReference type="InterPro" id="IPR006699">
    <property type="entry name" value="GlpP"/>
</dbReference>
<protein>
    <submittedName>
        <fullName evidence="1">Glycerol-3-phosphate responsive antiterminator</fullName>
    </submittedName>
</protein>
<evidence type="ECO:0000313" key="1">
    <source>
        <dbReference type="EMBL" id="MEJ5021422.1"/>
    </source>
</evidence>
<proteinExistence type="predicted"/>
<sequence length="201" mass="21501">MTLDRTIGERLLRAPVMATLYGVDNLQAFLDSKAEVGIVANIALRHVAEVLNALKKSNKLIVLNIDSCEGLSQDKGAIEFLAEIGISVLLSTRVPTIQKAAQCGLLTMQKVFVTDRSTWPRSLKAISQSAPNLVQIMPSPMLGYLSVEDKRRLPPVVASGFICNEADVGTAMTQGAIAVSSSNKSLWNYSGASALRGKGKS</sequence>
<organism evidence="1 2">
    <name type="scientific">Ochrobactrum vermis</name>
    <dbReference type="NCBI Taxonomy" id="1827297"/>
    <lineage>
        <taxon>Bacteria</taxon>
        <taxon>Pseudomonadati</taxon>
        <taxon>Pseudomonadota</taxon>
        <taxon>Alphaproteobacteria</taxon>
        <taxon>Hyphomicrobiales</taxon>
        <taxon>Brucellaceae</taxon>
        <taxon>Brucella/Ochrobactrum group</taxon>
        <taxon>Ochrobactrum</taxon>
    </lineage>
</organism>
<dbReference type="EMBL" id="JBBGZH010000002">
    <property type="protein sequence ID" value="MEJ5021422.1"/>
    <property type="molecule type" value="Genomic_DNA"/>
</dbReference>
<dbReference type="InterPro" id="IPR013785">
    <property type="entry name" value="Aldolase_TIM"/>
</dbReference>
<accession>A0ABU8PHA8</accession>
<dbReference type="PANTHER" id="PTHR35787">
    <property type="entry name" value="GLYCEROL UPTAKE OPERON ANTITERMINATOR REGULATORY PROTEIN"/>
    <property type="match status" value="1"/>
</dbReference>
<dbReference type="RefSeq" id="WP_105543862.1">
    <property type="nucleotide sequence ID" value="NZ_JBBGZH010000002.1"/>
</dbReference>
<dbReference type="Proteomes" id="UP001375812">
    <property type="component" value="Unassembled WGS sequence"/>
</dbReference>